<feature type="transmembrane region" description="Helical" evidence="5">
    <location>
        <begin position="255"/>
        <end position="277"/>
    </location>
</feature>
<feature type="transmembrane region" description="Helical" evidence="5">
    <location>
        <begin position="289"/>
        <end position="307"/>
    </location>
</feature>
<feature type="transmembrane region" description="Helical" evidence="5">
    <location>
        <begin position="97"/>
        <end position="116"/>
    </location>
</feature>
<dbReference type="Pfam" id="PF00146">
    <property type="entry name" value="NADHdh"/>
    <property type="match status" value="1"/>
</dbReference>
<dbReference type="PANTHER" id="PTHR43359:SF1">
    <property type="entry name" value="FORMATE HYDROGENLYASE SUBUNIT 4-RELATED"/>
    <property type="match status" value="1"/>
</dbReference>
<organism evidence="6 7">
    <name type="scientific">Candidatus Magasanikbacteria bacterium CG1_02_32_51</name>
    <dbReference type="NCBI Taxonomy" id="1805238"/>
    <lineage>
        <taxon>Bacteria</taxon>
        <taxon>Candidatus Magasanikiibacteriota</taxon>
    </lineage>
</organism>
<feature type="transmembrane region" description="Helical" evidence="5">
    <location>
        <begin position="62"/>
        <end position="85"/>
    </location>
</feature>
<keyword evidence="2 5" id="KW-0812">Transmembrane</keyword>
<evidence type="ECO:0000256" key="4">
    <source>
        <dbReference type="ARBA" id="ARBA00023136"/>
    </source>
</evidence>
<accession>A0A1J4U8E1</accession>
<evidence type="ECO:0008006" key="8">
    <source>
        <dbReference type="Google" id="ProtNLM"/>
    </source>
</evidence>
<dbReference type="InterPro" id="IPR052561">
    <property type="entry name" value="ComplexI_Subunit1"/>
</dbReference>
<protein>
    <recommendedName>
        <fullName evidence="8">Formate hydrogenlyase</fullName>
    </recommendedName>
</protein>
<dbReference type="Proteomes" id="UP000181941">
    <property type="component" value="Unassembled WGS sequence"/>
</dbReference>
<keyword evidence="3 5" id="KW-1133">Transmembrane helix</keyword>
<comment type="caution">
    <text evidence="6">The sequence shown here is derived from an EMBL/GenBank/DDBJ whole genome shotgun (WGS) entry which is preliminary data.</text>
</comment>
<evidence type="ECO:0000256" key="3">
    <source>
        <dbReference type="ARBA" id="ARBA00022989"/>
    </source>
</evidence>
<evidence type="ECO:0000256" key="5">
    <source>
        <dbReference type="SAM" id="Phobius"/>
    </source>
</evidence>
<comment type="subcellular location">
    <subcellularLocation>
        <location evidence="1">Membrane</location>
        <topology evidence="1">Multi-pass membrane protein</topology>
    </subcellularLocation>
</comment>
<evidence type="ECO:0000256" key="2">
    <source>
        <dbReference type="ARBA" id="ARBA00022692"/>
    </source>
</evidence>
<feature type="transmembrane region" description="Helical" evidence="5">
    <location>
        <begin position="171"/>
        <end position="188"/>
    </location>
</feature>
<evidence type="ECO:0000256" key="1">
    <source>
        <dbReference type="ARBA" id="ARBA00004141"/>
    </source>
</evidence>
<proteinExistence type="predicted"/>
<gene>
    <name evidence="6" type="ORF">AUJ23_01860</name>
</gene>
<dbReference type="InterPro" id="IPR001694">
    <property type="entry name" value="NADH_UbQ_OxRdtase_su1/FPO"/>
</dbReference>
<dbReference type="STRING" id="1805238.AUJ23_01860"/>
<dbReference type="GO" id="GO:0005886">
    <property type="term" value="C:plasma membrane"/>
    <property type="evidence" value="ECO:0007669"/>
    <property type="project" value="TreeGrafter"/>
</dbReference>
<evidence type="ECO:0000313" key="7">
    <source>
        <dbReference type="Proteomes" id="UP000181941"/>
    </source>
</evidence>
<dbReference type="EMBL" id="MNVC01000019">
    <property type="protein sequence ID" value="OIO19561.1"/>
    <property type="molecule type" value="Genomic_DNA"/>
</dbReference>
<reference evidence="6 7" key="1">
    <citation type="journal article" date="2016" name="Environ. Microbiol.">
        <title>Genomic resolution of a cold subsurface aquifer community provides metabolic insights for novel microbes adapted to high CO concentrations.</title>
        <authorList>
            <person name="Probst A.J."/>
            <person name="Castelle C.J."/>
            <person name="Singh A."/>
            <person name="Brown C.T."/>
            <person name="Anantharaman K."/>
            <person name="Sharon I."/>
            <person name="Hug L.A."/>
            <person name="Burstein D."/>
            <person name="Emerson J.B."/>
            <person name="Thomas B.C."/>
            <person name="Banfield J.F."/>
        </authorList>
    </citation>
    <scope>NUCLEOTIDE SEQUENCE [LARGE SCALE GENOMIC DNA]</scope>
    <source>
        <strain evidence="6">CG1_02_32_51</strain>
    </source>
</reference>
<dbReference type="PANTHER" id="PTHR43359">
    <property type="entry name" value="FORMATE HYDROGENLYASE SUBUNIT 4"/>
    <property type="match status" value="1"/>
</dbReference>
<name>A0A1J4U8E1_9BACT</name>
<evidence type="ECO:0000313" key="6">
    <source>
        <dbReference type="EMBL" id="OIO19561.1"/>
    </source>
</evidence>
<dbReference type="AlphaFoldDB" id="A0A1J4U8E1"/>
<sequence>MMIFIWILQLICVPALSPLCMGIIKKIKAKLQNRVGASIFQPYKDIWKLLHKDEVISTDASWVFRFAPFIIFATTIVIGASIPLFASFLKNTLTGDLLVVVYTLALGTFFLALAGMDTGSAFGGFGSSREMTISALAEGGLILALFTTALSIGTTNLFVISNAGMLLSTQFFLSTILAFIGFFIVLLAETGRFPFDNPATHLELTMIHEAMILEYSGKRLALMEWAAANKFFIFAALGANLFFPYGIAHSVDTQAIVIGIIILLIKIFILCAIVGIIESTMAKFRFFRLPDLLITSLILSALAIGLIQMQIL</sequence>
<keyword evidence="4 5" id="KW-0472">Membrane</keyword>
<feature type="transmembrane region" description="Helical" evidence="5">
    <location>
        <begin position="225"/>
        <end position="243"/>
    </location>
</feature>
<feature type="transmembrane region" description="Helical" evidence="5">
    <location>
        <begin position="136"/>
        <end position="159"/>
    </location>
</feature>